<protein>
    <submittedName>
        <fullName evidence="1">Uncharacterized protein</fullName>
    </submittedName>
</protein>
<dbReference type="EMBL" id="CAXIEN010000243">
    <property type="protein sequence ID" value="CAL1289152.1"/>
    <property type="molecule type" value="Genomic_DNA"/>
</dbReference>
<evidence type="ECO:0000313" key="1">
    <source>
        <dbReference type="EMBL" id="CAL1289152.1"/>
    </source>
</evidence>
<proteinExistence type="predicted"/>
<organism evidence="1 2">
    <name type="scientific">Larinioides sclopetarius</name>
    <dbReference type="NCBI Taxonomy" id="280406"/>
    <lineage>
        <taxon>Eukaryota</taxon>
        <taxon>Metazoa</taxon>
        <taxon>Ecdysozoa</taxon>
        <taxon>Arthropoda</taxon>
        <taxon>Chelicerata</taxon>
        <taxon>Arachnida</taxon>
        <taxon>Araneae</taxon>
        <taxon>Araneomorphae</taxon>
        <taxon>Entelegynae</taxon>
        <taxon>Araneoidea</taxon>
        <taxon>Araneidae</taxon>
        <taxon>Larinioides</taxon>
    </lineage>
</organism>
<comment type="caution">
    <text evidence="1">The sequence shown here is derived from an EMBL/GenBank/DDBJ whole genome shotgun (WGS) entry which is preliminary data.</text>
</comment>
<keyword evidence="2" id="KW-1185">Reference proteome</keyword>
<name>A0AAV2AZ89_9ARAC</name>
<dbReference type="AlphaFoldDB" id="A0AAV2AZ89"/>
<dbReference type="Proteomes" id="UP001497382">
    <property type="component" value="Unassembled WGS sequence"/>
</dbReference>
<accession>A0AAV2AZ89</accession>
<reference evidence="1 2" key="1">
    <citation type="submission" date="2024-04" db="EMBL/GenBank/DDBJ databases">
        <authorList>
            <person name="Rising A."/>
            <person name="Reimegard J."/>
            <person name="Sonavane S."/>
            <person name="Akerstrom W."/>
            <person name="Nylinder S."/>
            <person name="Hedman E."/>
            <person name="Kallberg Y."/>
        </authorList>
    </citation>
    <scope>NUCLEOTIDE SEQUENCE [LARGE SCALE GENOMIC DNA]</scope>
</reference>
<evidence type="ECO:0000313" key="2">
    <source>
        <dbReference type="Proteomes" id="UP001497382"/>
    </source>
</evidence>
<sequence length="155" mass="18004">MFVHCLREQMFGLRHHLTVIFSYHTVNCKMGLQIELMLYWNWKNCTVHAEVESSVEDKSESDEHRKSTNGKGDKTCYGPYFREFCSEESPCCFYDGKNHTCKPAREEGEECTHNALGYNTNFCFCKAGLFCVGNKCTTKEPTDTNQKSFDMFKKK</sequence>
<gene>
    <name evidence="1" type="ORF">LARSCL_LOCUS15763</name>
</gene>